<comment type="caution">
    <text evidence="9">The sequence shown here is derived from an EMBL/GenBank/DDBJ whole genome shotgun (WGS) entry which is preliminary data.</text>
</comment>
<dbReference type="EMBL" id="PYBJ01000004">
    <property type="protein sequence ID" value="PSM43765.1"/>
    <property type="molecule type" value="Genomic_DNA"/>
</dbReference>
<keyword evidence="6" id="KW-0812">Transmembrane</keyword>
<keyword evidence="6" id="KW-0472">Membrane</keyword>
<feature type="signal peptide" evidence="7">
    <location>
        <begin position="1"/>
        <end position="25"/>
    </location>
</feature>
<keyword evidence="2" id="KW-0964">Secreted</keyword>
<dbReference type="PROSITE" id="PS50847">
    <property type="entry name" value="GRAM_POS_ANCHORING"/>
    <property type="match status" value="1"/>
</dbReference>
<feature type="region of interest" description="Disordered" evidence="5">
    <location>
        <begin position="225"/>
        <end position="253"/>
    </location>
</feature>
<feature type="transmembrane region" description="Helical" evidence="6">
    <location>
        <begin position="270"/>
        <end position="292"/>
    </location>
</feature>
<keyword evidence="1" id="KW-0134">Cell wall</keyword>
<evidence type="ECO:0000256" key="2">
    <source>
        <dbReference type="ARBA" id="ARBA00022525"/>
    </source>
</evidence>
<feature type="compositionally biased region" description="Basic and acidic residues" evidence="5">
    <location>
        <begin position="228"/>
        <end position="245"/>
    </location>
</feature>
<dbReference type="InterPro" id="IPR019931">
    <property type="entry name" value="LPXTG_anchor"/>
</dbReference>
<accession>A0A2P8QBX5</accession>
<dbReference type="Proteomes" id="UP000240429">
    <property type="component" value="Unassembled WGS sequence"/>
</dbReference>
<feature type="chain" id="PRO_5015199329" description="Gram-positive cocci surface proteins LPxTG domain-containing protein" evidence="7">
    <location>
        <begin position="26"/>
        <end position="296"/>
    </location>
</feature>
<evidence type="ECO:0000256" key="6">
    <source>
        <dbReference type="SAM" id="Phobius"/>
    </source>
</evidence>
<evidence type="ECO:0000313" key="10">
    <source>
        <dbReference type="Proteomes" id="UP000240429"/>
    </source>
</evidence>
<evidence type="ECO:0000256" key="5">
    <source>
        <dbReference type="SAM" id="MobiDB-lite"/>
    </source>
</evidence>
<proteinExistence type="predicted"/>
<feature type="domain" description="Gram-positive cocci surface proteins LPxTG" evidence="8">
    <location>
        <begin position="260"/>
        <end position="296"/>
    </location>
</feature>
<evidence type="ECO:0000256" key="4">
    <source>
        <dbReference type="ARBA" id="ARBA00023088"/>
    </source>
</evidence>
<dbReference type="OrthoDB" id="4336829at2"/>
<evidence type="ECO:0000256" key="7">
    <source>
        <dbReference type="SAM" id="SignalP"/>
    </source>
</evidence>
<evidence type="ECO:0000256" key="1">
    <source>
        <dbReference type="ARBA" id="ARBA00022512"/>
    </source>
</evidence>
<dbReference type="AlphaFoldDB" id="A0A2P8QBX5"/>
<keyword evidence="6" id="KW-1133">Transmembrane helix</keyword>
<feature type="compositionally biased region" description="Low complexity" evidence="5">
    <location>
        <begin position="136"/>
        <end position="159"/>
    </location>
</feature>
<keyword evidence="10" id="KW-1185">Reference proteome</keyword>
<reference evidence="9 10" key="1">
    <citation type="submission" date="2018-03" db="EMBL/GenBank/DDBJ databases">
        <title>Streptomyces dioscori sp. nov., a novel endophytic actinobacterium isolated from bulbil of Dioscorea bulbifera L.</title>
        <authorList>
            <person name="Zhikuan W."/>
        </authorList>
    </citation>
    <scope>NUCLEOTIDE SEQUENCE [LARGE SCALE GENOMIC DNA]</scope>
    <source>
        <strain evidence="9 10">A217</strain>
    </source>
</reference>
<evidence type="ECO:0000259" key="8">
    <source>
        <dbReference type="PROSITE" id="PS50847"/>
    </source>
</evidence>
<evidence type="ECO:0000313" key="9">
    <source>
        <dbReference type="EMBL" id="PSM43765.1"/>
    </source>
</evidence>
<keyword evidence="3 7" id="KW-0732">Signal</keyword>
<keyword evidence="4" id="KW-0572">Peptidoglycan-anchor</keyword>
<organism evidence="9 10">
    <name type="scientific">Streptomyces dioscori</name>
    <dbReference type="NCBI Taxonomy" id="2109333"/>
    <lineage>
        <taxon>Bacteria</taxon>
        <taxon>Bacillati</taxon>
        <taxon>Actinomycetota</taxon>
        <taxon>Actinomycetes</taxon>
        <taxon>Kitasatosporales</taxon>
        <taxon>Streptomycetaceae</taxon>
        <taxon>Streptomyces</taxon>
        <taxon>Streptomyces aurantiacus group</taxon>
    </lineage>
</organism>
<feature type="region of interest" description="Disordered" evidence="5">
    <location>
        <begin position="121"/>
        <end position="170"/>
    </location>
</feature>
<gene>
    <name evidence="9" type="ORF">C6Y14_09110</name>
</gene>
<sequence length="296" mass="30520">MRLSKPLSLAVTAAAALTSVPAAQASAPVSAQALPGAGPACAASGKRDFPVRTRIHGGPDAYEAGGGFRIWYIDLTNTTDAPCENVHPVVVLVDKERALRPEQPRLEFYDGERPRPVTFERTDEDEHIGVLGAAGPGSFAPDSSAPDSSEPDSSAPDSAGEGDFPGFTVPPGKTLSVKVRLAVTSDAVANDIVANAAVVQRHQDDGAWVGQSNDYRFRIVEGVAGGKETGEPRGDTGVRDRERQGAADGVPDGLPFADELAGTGLSSPRALLAAAGGSLLLLAAGAAALLVARRRR</sequence>
<protein>
    <recommendedName>
        <fullName evidence="8">Gram-positive cocci surface proteins LPxTG domain-containing protein</fullName>
    </recommendedName>
</protein>
<evidence type="ECO:0000256" key="3">
    <source>
        <dbReference type="ARBA" id="ARBA00022729"/>
    </source>
</evidence>
<name>A0A2P8QBX5_9ACTN</name>